<dbReference type="InterPro" id="IPR026755">
    <property type="entry name" value="Fam221a/b"/>
</dbReference>
<dbReference type="AlphaFoldDB" id="A0A8J6CBE5"/>
<evidence type="ECO:0000256" key="2">
    <source>
        <dbReference type="ARBA" id="ARBA00039630"/>
    </source>
</evidence>
<dbReference type="Proteomes" id="UP000751190">
    <property type="component" value="Unassembled WGS sequence"/>
</dbReference>
<protein>
    <recommendedName>
        <fullName evidence="2">Protein FAM221A</fullName>
    </recommendedName>
</protein>
<comment type="similarity">
    <text evidence="1">Belongs to the FAM221 family.</text>
</comment>
<name>A0A8J6CBE5_DIALT</name>
<organism evidence="3 4">
    <name type="scientific">Diacronema lutheri</name>
    <name type="common">Unicellular marine alga</name>
    <name type="synonym">Monochrysis lutheri</name>
    <dbReference type="NCBI Taxonomy" id="2081491"/>
    <lineage>
        <taxon>Eukaryota</taxon>
        <taxon>Haptista</taxon>
        <taxon>Haptophyta</taxon>
        <taxon>Pavlovophyceae</taxon>
        <taxon>Pavlovales</taxon>
        <taxon>Pavlovaceae</taxon>
        <taxon>Diacronema</taxon>
    </lineage>
</organism>
<gene>
    <name evidence="3" type="ORF">KFE25_002235</name>
</gene>
<accession>A0A8J6CBE5</accession>
<evidence type="ECO:0000256" key="1">
    <source>
        <dbReference type="ARBA" id="ARBA00011026"/>
    </source>
</evidence>
<dbReference type="PANTHER" id="PTHR31214:SF2">
    <property type="entry name" value="PROTEIN FAM221A"/>
    <property type="match status" value="1"/>
</dbReference>
<evidence type="ECO:0000313" key="3">
    <source>
        <dbReference type="EMBL" id="KAG8466479.1"/>
    </source>
</evidence>
<evidence type="ECO:0000313" key="4">
    <source>
        <dbReference type="Proteomes" id="UP000751190"/>
    </source>
</evidence>
<dbReference type="CDD" id="cd20384">
    <property type="entry name" value="Tudor_ZGPAT"/>
    <property type="match status" value="1"/>
</dbReference>
<dbReference type="Gene3D" id="2.30.30.140">
    <property type="match status" value="1"/>
</dbReference>
<sequence>MADAPRAFRAVVSWVNRDGKACINATPETWCFCGHRFKAHDRADDSFRCTVAGCACACYNLHVAQGAWHVRCRCKHAHTDHAVGEPRRPCRKRVGGKPCGCAGFDSPYVCTCDQGWAEHRTAFRRVELPAVPSDAAAAATGLSAAEAVAIREMVALPTAASVALTLADVARGRDAWGADGGGGVGAPVGGGADASHVLAPRGALASLKRRAATGRGGDAAAPAAAASASAAVAPPPAVDVSKLRPDARLEARFGNGLWYGATVTRVVSAVGEGKVAVRYDADGVEETVPAARLRPRG</sequence>
<proteinExistence type="inferred from homology"/>
<dbReference type="PANTHER" id="PTHR31214">
    <property type="entry name" value="PROTEIN FAM221A-RELATED"/>
    <property type="match status" value="1"/>
</dbReference>
<dbReference type="EMBL" id="JAGTXO010000008">
    <property type="protein sequence ID" value="KAG8466479.1"/>
    <property type="molecule type" value="Genomic_DNA"/>
</dbReference>
<dbReference type="Pfam" id="PF14753">
    <property type="entry name" value="FAM221"/>
    <property type="match status" value="1"/>
</dbReference>
<dbReference type="OrthoDB" id="196393at2759"/>
<comment type="caution">
    <text evidence="3">The sequence shown here is derived from an EMBL/GenBank/DDBJ whole genome shotgun (WGS) entry which is preliminary data.</text>
</comment>
<reference evidence="3" key="1">
    <citation type="submission" date="2021-05" db="EMBL/GenBank/DDBJ databases">
        <title>The genome of the haptophyte Pavlova lutheri (Diacronema luteri, Pavlovales) - a model for lipid biosynthesis in eukaryotic algae.</title>
        <authorList>
            <person name="Hulatt C.J."/>
            <person name="Posewitz M.C."/>
        </authorList>
    </citation>
    <scope>NUCLEOTIDE SEQUENCE</scope>
    <source>
        <strain evidence="3">NIVA-4/92</strain>
    </source>
</reference>
<keyword evidence="4" id="KW-1185">Reference proteome</keyword>